<dbReference type="InterPro" id="IPR022642">
    <property type="entry name" value="CheR_C"/>
</dbReference>
<dbReference type="Proteomes" id="UP000439983">
    <property type="component" value="Unassembled WGS sequence"/>
</dbReference>
<evidence type="ECO:0000256" key="1">
    <source>
        <dbReference type="ARBA" id="ARBA00022603"/>
    </source>
</evidence>
<dbReference type="EMBL" id="WITC01000023">
    <property type="protein sequence ID" value="MQX14066.1"/>
    <property type="molecule type" value="Genomic_DNA"/>
</dbReference>
<reference evidence="5 6" key="1">
    <citation type="journal article" date="2013" name="Genome Biol.">
        <title>Comparative genomics of the core and accessory genomes of 48 Sinorhizobium strains comprising five genospecies.</title>
        <authorList>
            <person name="Sugawara M."/>
            <person name="Epstein B."/>
            <person name="Badgley B.D."/>
            <person name="Unno T."/>
            <person name="Xu L."/>
            <person name="Reese J."/>
            <person name="Gyaneshwar P."/>
            <person name="Denny R."/>
            <person name="Mudge J."/>
            <person name="Bharti A.K."/>
            <person name="Farmer A.D."/>
            <person name="May G.D."/>
            <person name="Woodward J.E."/>
            <person name="Medigue C."/>
            <person name="Vallenet D."/>
            <person name="Lajus A."/>
            <person name="Rouy Z."/>
            <person name="Martinez-Vaz B."/>
            <person name="Tiffin P."/>
            <person name="Young N.D."/>
            <person name="Sadowsky M.J."/>
        </authorList>
    </citation>
    <scope>NUCLEOTIDE SEQUENCE [LARGE SCALE GENOMIC DNA]</scope>
    <source>
        <strain evidence="5 6">USDA4894</strain>
    </source>
</reference>
<proteinExistence type="predicted"/>
<dbReference type="PRINTS" id="PR00996">
    <property type="entry name" value="CHERMTFRASE"/>
</dbReference>
<keyword evidence="6" id="KW-1185">Reference proteome</keyword>
<evidence type="ECO:0000256" key="2">
    <source>
        <dbReference type="ARBA" id="ARBA00022679"/>
    </source>
</evidence>
<dbReference type="InterPro" id="IPR000780">
    <property type="entry name" value="CheR_MeTrfase"/>
</dbReference>
<dbReference type="Pfam" id="PF01739">
    <property type="entry name" value="CheR"/>
    <property type="match status" value="1"/>
</dbReference>
<dbReference type="PROSITE" id="PS50123">
    <property type="entry name" value="CHER"/>
    <property type="match status" value="1"/>
</dbReference>
<evidence type="ECO:0000256" key="3">
    <source>
        <dbReference type="ARBA" id="ARBA00022691"/>
    </source>
</evidence>
<dbReference type="GO" id="GO:0008757">
    <property type="term" value="F:S-adenosylmethionine-dependent methyltransferase activity"/>
    <property type="evidence" value="ECO:0007669"/>
    <property type="project" value="InterPro"/>
</dbReference>
<dbReference type="GO" id="GO:0032259">
    <property type="term" value="P:methylation"/>
    <property type="evidence" value="ECO:0007669"/>
    <property type="project" value="UniProtKB-KW"/>
</dbReference>
<name>A0A6N7L8X9_SINTE</name>
<dbReference type="SUPFAM" id="SSF53335">
    <property type="entry name" value="S-adenosyl-L-methionine-dependent methyltransferases"/>
    <property type="match status" value="1"/>
</dbReference>
<comment type="caution">
    <text evidence="5">The sequence shown here is derived from an EMBL/GenBank/DDBJ whole genome shotgun (WGS) entry which is preliminary data.</text>
</comment>
<keyword evidence="2 5" id="KW-0808">Transferase</keyword>
<dbReference type="InterPro" id="IPR011990">
    <property type="entry name" value="TPR-like_helical_dom_sf"/>
</dbReference>
<evidence type="ECO:0000313" key="5">
    <source>
        <dbReference type="EMBL" id="MQX14066.1"/>
    </source>
</evidence>
<dbReference type="CDD" id="cd02440">
    <property type="entry name" value="AdoMet_MTases"/>
    <property type="match status" value="1"/>
</dbReference>
<dbReference type="InterPro" id="IPR050903">
    <property type="entry name" value="Bact_Chemotaxis_MeTrfase"/>
</dbReference>
<gene>
    <name evidence="5" type="ORF">GHK62_04635</name>
</gene>
<dbReference type="SMART" id="SM00138">
    <property type="entry name" value="MeTrc"/>
    <property type="match status" value="1"/>
</dbReference>
<protein>
    <submittedName>
        <fullName evidence="5">Methyltransferase domain-containing protein</fullName>
    </submittedName>
</protein>
<keyword evidence="3" id="KW-0949">S-adenosyl-L-methionine</keyword>
<evidence type="ECO:0000313" key="6">
    <source>
        <dbReference type="Proteomes" id="UP000439983"/>
    </source>
</evidence>
<dbReference type="PANTHER" id="PTHR24422">
    <property type="entry name" value="CHEMOTAXIS PROTEIN METHYLTRANSFERASE"/>
    <property type="match status" value="1"/>
</dbReference>
<dbReference type="AlphaFoldDB" id="A0A6N7L8X9"/>
<organism evidence="5 6">
    <name type="scientific">Sinorhizobium terangae</name>
    <dbReference type="NCBI Taxonomy" id="110322"/>
    <lineage>
        <taxon>Bacteria</taxon>
        <taxon>Pseudomonadati</taxon>
        <taxon>Pseudomonadota</taxon>
        <taxon>Alphaproteobacteria</taxon>
        <taxon>Hyphomicrobiales</taxon>
        <taxon>Rhizobiaceae</taxon>
        <taxon>Sinorhizobium/Ensifer group</taxon>
        <taxon>Sinorhizobium</taxon>
    </lineage>
</organism>
<sequence length="454" mass="49856">MTGHAPSSNFAEQVAYRVGLSLPASRKGYVASAIARLMVRRGIGDSRLFLDRLGLDAELTDDAVAAITVGETHFFRGPDQFQLIRQTILPELRRRQSDGSPVRIWSLGCATGEEPYSLAILCDEEGLLGDVRISAADISRRALAIAKAAEYGEWSLRNTDHKQRKRHFTSCDEGFRLHERLRRRVEFAHLNLGTDELPAPEKQLADFDLILCRNVLVHLDAIAVPRIARQLLACLADGGWLLTAPADPPLWKYAPFETSVTPAGVVYRRIIAHPHATRSSISCATSVHGQTKKPVAHVPPVRACVGDARKELGDQTFKAIARQIRSHFDMGETREAARLAAQATESHPLSAELHFLHALSQMANEETAAAAAALRRVVYLDSTLAAAQFFLGACLKDSDPQAALRSFENVRLICISRPPQERVSLMPETTAGHLAERAQREIGKIRQSPGSEGP</sequence>
<dbReference type="PANTHER" id="PTHR24422:SF19">
    <property type="entry name" value="CHEMOTAXIS PROTEIN METHYLTRANSFERASE"/>
    <property type="match status" value="1"/>
</dbReference>
<dbReference type="InterPro" id="IPR029063">
    <property type="entry name" value="SAM-dependent_MTases_sf"/>
</dbReference>
<keyword evidence="1 5" id="KW-0489">Methyltransferase</keyword>
<feature type="domain" description="CheR-type methyltransferase" evidence="4">
    <location>
        <begin position="10"/>
        <end position="247"/>
    </location>
</feature>
<dbReference type="SUPFAM" id="SSF48452">
    <property type="entry name" value="TPR-like"/>
    <property type="match status" value="1"/>
</dbReference>
<accession>A0A6N7L8X9</accession>
<dbReference type="Gene3D" id="3.40.50.150">
    <property type="entry name" value="Vaccinia Virus protein VP39"/>
    <property type="match status" value="1"/>
</dbReference>
<dbReference type="Gene3D" id="1.25.40.10">
    <property type="entry name" value="Tetratricopeptide repeat domain"/>
    <property type="match status" value="1"/>
</dbReference>
<dbReference type="RefSeq" id="WP_184108462.1">
    <property type="nucleotide sequence ID" value="NZ_JACIGA010000002.1"/>
</dbReference>
<evidence type="ECO:0000259" key="4">
    <source>
        <dbReference type="PROSITE" id="PS50123"/>
    </source>
</evidence>